<feature type="non-terminal residue" evidence="3">
    <location>
        <position position="1"/>
    </location>
</feature>
<proteinExistence type="predicted"/>
<evidence type="ECO:0000256" key="2">
    <source>
        <dbReference type="SAM" id="MobiDB-lite"/>
    </source>
</evidence>
<keyword evidence="1" id="KW-0175">Coiled coil</keyword>
<feature type="coiled-coil region" evidence="1">
    <location>
        <begin position="288"/>
        <end position="350"/>
    </location>
</feature>
<keyword evidence="4" id="KW-1185">Reference proteome</keyword>
<sequence length="520" mass="56940">MWTTTLDDSGVPMSDNRPPFASNLPKALISHRQTISSTSRDTSRKSSFQEIWAEDYCAQHYDDSTGENTFGNIILPPPPATLTSTSQPTNITEEPWKRQTQGHKRSLTALLPFRNRANSRAGEKSPVKEKEELDFTPTLIGDTEGEGNVADKKSSLSGWFSGSSAPVAFGIPIGEQDTIPPLAKIATQSRDQSPDRSPTKLQKRPTMSPDCSPTSSSRFSIFTSKQKSASTRVSASLDNEFLNLDLDAALFPGGREPCSPAAYTRILENAESLFLRMQTAYKLRTVALSETLDEMHAQKEDLDEAETRAEHLKLQLQDMASRAAEKDVVIESLKAELEEERRLRKERERSIILVKGETEDEDEDLGISRAQSRAGWRKSHSSIDTDMDAETESLRAESIFSSPAGSSRSCASPAPTFESTPEIGQASFAKMVSVPAPRGVGMDRPRTVQHTSTFQKFLKGISSISEMEGEGCSNCRGKDASAAWDTVDILKAENKGLKEHVQQLEAAVDGALDVCFGVGV</sequence>
<comment type="caution">
    <text evidence="3">The sequence shown here is derived from an EMBL/GenBank/DDBJ whole genome shotgun (WGS) entry which is preliminary data.</text>
</comment>
<evidence type="ECO:0000256" key="1">
    <source>
        <dbReference type="SAM" id="Coils"/>
    </source>
</evidence>
<accession>A0A3E2GZI3</accession>
<dbReference type="Proteomes" id="UP000258309">
    <property type="component" value="Unassembled WGS sequence"/>
</dbReference>
<feature type="region of interest" description="Disordered" evidence="2">
    <location>
        <begin position="399"/>
        <end position="420"/>
    </location>
</feature>
<feature type="non-terminal residue" evidence="3">
    <location>
        <position position="520"/>
    </location>
</feature>
<feature type="compositionally biased region" description="Low complexity" evidence="2">
    <location>
        <begin position="401"/>
        <end position="415"/>
    </location>
</feature>
<evidence type="ECO:0000313" key="4">
    <source>
        <dbReference type="Proteomes" id="UP000258309"/>
    </source>
</evidence>
<feature type="compositionally biased region" description="Polar residues" evidence="2">
    <location>
        <begin position="209"/>
        <end position="219"/>
    </location>
</feature>
<feature type="region of interest" description="Disordered" evidence="2">
    <location>
        <begin position="1"/>
        <end position="23"/>
    </location>
</feature>
<dbReference type="OMA" id="SDWFQGK"/>
<organism evidence="3 4">
    <name type="scientific">Scytalidium lignicola</name>
    <name type="common">Hyphomycete</name>
    <dbReference type="NCBI Taxonomy" id="5539"/>
    <lineage>
        <taxon>Eukaryota</taxon>
        <taxon>Fungi</taxon>
        <taxon>Dikarya</taxon>
        <taxon>Ascomycota</taxon>
        <taxon>Pezizomycotina</taxon>
        <taxon>Leotiomycetes</taxon>
        <taxon>Leotiomycetes incertae sedis</taxon>
        <taxon>Scytalidium</taxon>
    </lineage>
</organism>
<name>A0A3E2GZI3_SCYLI</name>
<reference evidence="3 4" key="1">
    <citation type="submission" date="2018-05" db="EMBL/GenBank/DDBJ databases">
        <title>Draft genome sequence of Scytalidium lignicola DSM 105466, a ubiquitous saprotrophic fungus.</title>
        <authorList>
            <person name="Buettner E."/>
            <person name="Gebauer A.M."/>
            <person name="Hofrichter M."/>
            <person name="Liers C."/>
            <person name="Kellner H."/>
        </authorList>
    </citation>
    <scope>NUCLEOTIDE SEQUENCE [LARGE SCALE GENOMIC DNA]</scope>
    <source>
        <strain evidence="3 4">DSM 105466</strain>
    </source>
</reference>
<dbReference type="OrthoDB" id="5377009at2759"/>
<dbReference type="AlphaFoldDB" id="A0A3E2GZI3"/>
<gene>
    <name evidence="3" type="ORF">B7463_g9918</name>
</gene>
<feature type="region of interest" description="Disordered" evidence="2">
    <location>
        <begin position="185"/>
        <end position="219"/>
    </location>
</feature>
<protein>
    <submittedName>
        <fullName evidence="3">Uncharacterized protein</fullName>
    </submittedName>
</protein>
<evidence type="ECO:0000313" key="3">
    <source>
        <dbReference type="EMBL" id="RFU26437.1"/>
    </source>
</evidence>
<dbReference type="STRING" id="5539.A0A3E2GZI3"/>
<dbReference type="EMBL" id="NCSJ02000262">
    <property type="protein sequence ID" value="RFU26437.1"/>
    <property type="molecule type" value="Genomic_DNA"/>
</dbReference>